<organism evidence="3 4">
    <name type="scientific">Micromonospora nigra</name>
    <dbReference type="NCBI Taxonomy" id="145857"/>
    <lineage>
        <taxon>Bacteria</taxon>
        <taxon>Bacillati</taxon>
        <taxon>Actinomycetota</taxon>
        <taxon>Actinomycetes</taxon>
        <taxon>Micromonosporales</taxon>
        <taxon>Micromonosporaceae</taxon>
        <taxon>Micromonospora</taxon>
    </lineage>
</organism>
<proteinExistence type="predicted"/>
<accession>A0A1C6RXF2</accession>
<gene>
    <name evidence="3" type="ORF">GA0070616_2411</name>
</gene>
<evidence type="ECO:0000313" key="4">
    <source>
        <dbReference type="Proteomes" id="UP000199699"/>
    </source>
</evidence>
<dbReference type="PROSITE" id="PS51257">
    <property type="entry name" value="PROKAR_LIPOPROTEIN"/>
    <property type="match status" value="1"/>
</dbReference>
<dbReference type="EMBL" id="FMHT01000003">
    <property type="protein sequence ID" value="SCL21878.1"/>
    <property type="molecule type" value="Genomic_DNA"/>
</dbReference>
<dbReference type="RefSeq" id="WP_091080842.1">
    <property type="nucleotide sequence ID" value="NZ_FMHT01000003.1"/>
</dbReference>
<dbReference type="AlphaFoldDB" id="A0A1C6RXF2"/>
<feature type="region of interest" description="Disordered" evidence="1">
    <location>
        <begin position="26"/>
        <end position="58"/>
    </location>
</feature>
<feature type="compositionally biased region" description="Polar residues" evidence="1">
    <location>
        <begin position="34"/>
        <end position="55"/>
    </location>
</feature>
<sequence length="134" mass="13630">MTTSPRRLAGCGLAAVATLLLTACGDDSPPADTRSGSVSSPTEAATSGSPGSDANSEIKSDLDKLGFAIQTALGEGTTYGVDGSKLRVKINDKFTQYLSTECTSVELAASSVTLPPGSVVEIEYADGHVEVCDV</sequence>
<evidence type="ECO:0000256" key="2">
    <source>
        <dbReference type="SAM" id="SignalP"/>
    </source>
</evidence>
<protein>
    <submittedName>
        <fullName evidence="3">Uncharacterized protein</fullName>
    </submittedName>
</protein>
<dbReference type="Proteomes" id="UP000199699">
    <property type="component" value="Unassembled WGS sequence"/>
</dbReference>
<name>A0A1C6RXF2_9ACTN</name>
<feature type="chain" id="PRO_5039231517" evidence="2">
    <location>
        <begin position="24"/>
        <end position="134"/>
    </location>
</feature>
<dbReference type="OrthoDB" id="3400312at2"/>
<feature type="signal peptide" evidence="2">
    <location>
        <begin position="1"/>
        <end position="23"/>
    </location>
</feature>
<evidence type="ECO:0000313" key="3">
    <source>
        <dbReference type="EMBL" id="SCL21878.1"/>
    </source>
</evidence>
<reference evidence="3 4" key="1">
    <citation type="submission" date="2016-06" db="EMBL/GenBank/DDBJ databases">
        <authorList>
            <person name="Kjaerup R.B."/>
            <person name="Dalgaard T.S."/>
            <person name="Juul-Madsen H.R."/>
        </authorList>
    </citation>
    <scope>NUCLEOTIDE SEQUENCE [LARGE SCALE GENOMIC DNA]</scope>
    <source>
        <strain evidence="3 4">DSM 43818</strain>
    </source>
</reference>
<keyword evidence="4" id="KW-1185">Reference proteome</keyword>
<evidence type="ECO:0000256" key="1">
    <source>
        <dbReference type="SAM" id="MobiDB-lite"/>
    </source>
</evidence>
<keyword evidence="2" id="KW-0732">Signal</keyword>
<dbReference type="STRING" id="145857.GA0070616_2411"/>